<evidence type="ECO:0000256" key="1">
    <source>
        <dbReference type="SAM" id="MobiDB-lite"/>
    </source>
</evidence>
<dbReference type="InterPro" id="IPR014044">
    <property type="entry name" value="CAP_dom"/>
</dbReference>
<dbReference type="InterPro" id="IPR018392">
    <property type="entry name" value="LysM"/>
</dbReference>
<dbReference type="CDD" id="cd05379">
    <property type="entry name" value="CAP_bacterial"/>
    <property type="match status" value="1"/>
</dbReference>
<evidence type="ECO:0000313" key="5">
    <source>
        <dbReference type="Proteomes" id="UP000050430"/>
    </source>
</evidence>
<proteinExistence type="predicted"/>
<dbReference type="Pfam" id="PF00188">
    <property type="entry name" value="CAP"/>
    <property type="match status" value="1"/>
</dbReference>
<dbReference type="OrthoDB" id="9769314at2"/>
<organism evidence="4 5">
    <name type="scientific">Leptolinea tardivitalis</name>
    <dbReference type="NCBI Taxonomy" id="229920"/>
    <lineage>
        <taxon>Bacteria</taxon>
        <taxon>Bacillati</taxon>
        <taxon>Chloroflexota</taxon>
        <taxon>Anaerolineae</taxon>
        <taxon>Anaerolineales</taxon>
        <taxon>Anaerolineaceae</taxon>
        <taxon>Leptolinea</taxon>
    </lineage>
</organism>
<dbReference type="CDD" id="cd00118">
    <property type="entry name" value="LysM"/>
    <property type="match status" value="1"/>
</dbReference>
<dbReference type="Gene3D" id="3.40.33.10">
    <property type="entry name" value="CAP"/>
    <property type="match status" value="1"/>
</dbReference>
<dbReference type="AlphaFoldDB" id="A0A0P6XK73"/>
<name>A0A0P6XK73_9CHLR</name>
<feature type="transmembrane region" description="Helical" evidence="2">
    <location>
        <begin position="312"/>
        <end position="330"/>
    </location>
</feature>
<dbReference type="SUPFAM" id="SSF54106">
    <property type="entry name" value="LysM domain"/>
    <property type="match status" value="1"/>
</dbReference>
<evidence type="ECO:0000313" key="4">
    <source>
        <dbReference type="EMBL" id="KPL71855.1"/>
    </source>
</evidence>
<gene>
    <name evidence="4" type="ORF">ADM99_10585</name>
</gene>
<dbReference type="SUPFAM" id="SSF55797">
    <property type="entry name" value="PR-1-like"/>
    <property type="match status" value="1"/>
</dbReference>
<keyword evidence="2" id="KW-0472">Membrane</keyword>
<dbReference type="PANTHER" id="PTHR31157">
    <property type="entry name" value="SCP DOMAIN-CONTAINING PROTEIN"/>
    <property type="match status" value="1"/>
</dbReference>
<comment type="caution">
    <text evidence="4">The sequence shown here is derived from an EMBL/GenBank/DDBJ whole genome shotgun (WGS) entry which is preliminary data.</text>
</comment>
<dbReference type="EMBL" id="LGCK01000010">
    <property type="protein sequence ID" value="KPL71855.1"/>
    <property type="molecule type" value="Genomic_DNA"/>
</dbReference>
<dbReference type="SMART" id="SM00257">
    <property type="entry name" value="LysM"/>
    <property type="match status" value="1"/>
</dbReference>
<dbReference type="Pfam" id="PF01476">
    <property type="entry name" value="LysM"/>
    <property type="match status" value="1"/>
</dbReference>
<keyword evidence="2" id="KW-1133">Transmembrane helix</keyword>
<dbReference type="Gene3D" id="3.10.350.10">
    <property type="entry name" value="LysM domain"/>
    <property type="match status" value="1"/>
</dbReference>
<dbReference type="Proteomes" id="UP000050430">
    <property type="component" value="Unassembled WGS sequence"/>
</dbReference>
<dbReference type="PROSITE" id="PS51782">
    <property type="entry name" value="LYSM"/>
    <property type="match status" value="1"/>
</dbReference>
<sequence>MAGIKNGLLQAFTKFLTLISILGSVAYISSGFTTQVQGADFTAYDLIAGVNTIRQKQGLPPVNINATIMAVAQAHSEYQASMHQSSHAGASGEIVTSRVAASGYGNGQPIVAGENVASLSLGTKGMLPIILNEIWADPVHRGAMINPKYQDAGVGIASDDKMVYITLNLAGVTKDSSQTLNLMVNNATAETQPGNSSIGTPVILPLVTSTPMSDGSVYHVVGYGQTLGTIARIYGMDIKDLVRINNIDANTIFAGQRLFIKKVDTPIVAPMTATVPVSVSETNIPSATQVPPSNTPIPASTPKPSSINTRETGILIIFALFIVILVVFLFSNMHKYTESGDE</sequence>
<feature type="region of interest" description="Disordered" evidence="1">
    <location>
        <begin position="286"/>
        <end position="305"/>
    </location>
</feature>
<feature type="domain" description="LysM" evidence="3">
    <location>
        <begin position="217"/>
        <end position="260"/>
    </location>
</feature>
<dbReference type="InterPro" id="IPR035940">
    <property type="entry name" value="CAP_sf"/>
</dbReference>
<evidence type="ECO:0000256" key="2">
    <source>
        <dbReference type="SAM" id="Phobius"/>
    </source>
</evidence>
<accession>A0A0P6XK73</accession>
<keyword evidence="2" id="KW-0812">Transmembrane</keyword>
<dbReference type="RefSeq" id="WP_062420517.1">
    <property type="nucleotide sequence ID" value="NZ_BBYA01000002.1"/>
</dbReference>
<dbReference type="InterPro" id="IPR036779">
    <property type="entry name" value="LysM_dom_sf"/>
</dbReference>
<dbReference type="PANTHER" id="PTHR31157:SF1">
    <property type="entry name" value="SCP DOMAIN-CONTAINING PROTEIN"/>
    <property type="match status" value="1"/>
</dbReference>
<reference evidence="4 5" key="1">
    <citation type="submission" date="2015-07" db="EMBL/GenBank/DDBJ databases">
        <title>Genome sequence of Leptolinea tardivitalis DSM 16556.</title>
        <authorList>
            <person name="Hemp J."/>
            <person name="Ward L.M."/>
            <person name="Pace L.A."/>
            <person name="Fischer W.W."/>
        </authorList>
    </citation>
    <scope>NUCLEOTIDE SEQUENCE [LARGE SCALE GENOMIC DNA]</scope>
    <source>
        <strain evidence="4 5">YMTK-2</strain>
    </source>
</reference>
<dbReference type="STRING" id="229920.ADM99_10585"/>
<keyword evidence="5" id="KW-1185">Reference proteome</keyword>
<protein>
    <recommendedName>
        <fullName evidence="3">LysM domain-containing protein</fullName>
    </recommendedName>
</protein>
<evidence type="ECO:0000259" key="3">
    <source>
        <dbReference type="PROSITE" id="PS51782"/>
    </source>
</evidence>